<feature type="compositionally biased region" description="Basic and acidic residues" evidence="1">
    <location>
        <begin position="61"/>
        <end position="70"/>
    </location>
</feature>
<comment type="caution">
    <text evidence="3">The sequence shown here is derived from an EMBL/GenBank/DDBJ whole genome shotgun (WGS) entry which is preliminary data.</text>
</comment>
<dbReference type="HOGENOM" id="CLU_1175372_0_0_1"/>
<dbReference type="EMBL" id="AACS02000005">
    <property type="protein sequence ID" value="EAU84665.2"/>
    <property type="molecule type" value="Genomic_DNA"/>
</dbReference>
<accession>A8NX25</accession>
<evidence type="ECO:0000256" key="2">
    <source>
        <dbReference type="SAM" id="SignalP"/>
    </source>
</evidence>
<evidence type="ECO:0008006" key="5">
    <source>
        <dbReference type="Google" id="ProtNLM"/>
    </source>
</evidence>
<name>A8NX25_COPC7</name>
<reference evidence="3 4" key="1">
    <citation type="journal article" date="2010" name="Proc. Natl. Acad. Sci. U.S.A.">
        <title>Insights into evolution of multicellular fungi from the assembled chromosomes of the mushroom Coprinopsis cinerea (Coprinus cinereus).</title>
        <authorList>
            <person name="Stajich J.E."/>
            <person name="Wilke S.K."/>
            <person name="Ahren D."/>
            <person name="Au C.H."/>
            <person name="Birren B.W."/>
            <person name="Borodovsky M."/>
            <person name="Burns C."/>
            <person name="Canback B."/>
            <person name="Casselton L.A."/>
            <person name="Cheng C.K."/>
            <person name="Deng J."/>
            <person name="Dietrich F.S."/>
            <person name="Fargo D.C."/>
            <person name="Farman M.L."/>
            <person name="Gathman A.C."/>
            <person name="Goldberg J."/>
            <person name="Guigo R."/>
            <person name="Hoegger P.J."/>
            <person name="Hooker J.B."/>
            <person name="Huggins A."/>
            <person name="James T.Y."/>
            <person name="Kamada T."/>
            <person name="Kilaru S."/>
            <person name="Kodira C."/>
            <person name="Kues U."/>
            <person name="Kupfer D."/>
            <person name="Kwan H.S."/>
            <person name="Lomsadze A."/>
            <person name="Li W."/>
            <person name="Lilly W.W."/>
            <person name="Ma L.J."/>
            <person name="Mackey A.J."/>
            <person name="Manning G."/>
            <person name="Martin F."/>
            <person name="Muraguchi H."/>
            <person name="Natvig D.O."/>
            <person name="Palmerini H."/>
            <person name="Ramesh M.A."/>
            <person name="Rehmeyer C.J."/>
            <person name="Roe B.A."/>
            <person name="Shenoy N."/>
            <person name="Stanke M."/>
            <person name="Ter-Hovhannisyan V."/>
            <person name="Tunlid A."/>
            <person name="Velagapudi R."/>
            <person name="Vision T.J."/>
            <person name="Zeng Q."/>
            <person name="Zolan M.E."/>
            <person name="Pukkila P.J."/>
        </authorList>
    </citation>
    <scope>NUCLEOTIDE SEQUENCE [LARGE SCALE GENOMIC DNA]</scope>
    <source>
        <strain evidence="4">Okayama-7 / 130 / ATCC MYA-4618 / FGSC 9003</strain>
    </source>
</reference>
<dbReference type="STRING" id="240176.A8NX25"/>
<dbReference type="eggNOG" id="ENOG502RBZP">
    <property type="taxonomic scope" value="Eukaryota"/>
</dbReference>
<dbReference type="InParanoid" id="A8NX25"/>
<organism evidence="3 4">
    <name type="scientific">Coprinopsis cinerea (strain Okayama-7 / 130 / ATCC MYA-4618 / FGSC 9003)</name>
    <name type="common">Inky cap fungus</name>
    <name type="synonym">Hormographiella aspergillata</name>
    <dbReference type="NCBI Taxonomy" id="240176"/>
    <lineage>
        <taxon>Eukaryota</taxon>
        <taxon>Fungi</taxon>
        <taxon>Dikarya</taxon>
        <taxon>Basidiomycota</taxon>
        <taxon>Agaricomycotina</taxon>
        <taxon>Agaricomycetes</taxon>
        <taxon>Agaricomycetidae</taxon>
        <taxon>Agaricales</taxon>
        <taxon>Agaricineae</taxon>
        <taxon>Psathyrellaceae</taxon>
        <taxon>Coprinopsis</taxon>
    </lineage>
</organism>
<proteinExistence type="predicted"/>
<dbReference type="GeneID" id="6013603"/>
<feature type="chain" id="PRO_5002724517" description="Secreted protein" evidence="2">
    <location>
        <begin position="20"/>
        <end position="236"/>
    </location>
</feature>
<dbReference type="RefSeq" id="XP_001837048.2">
    <property type="nucleotide sequence ID" value="XM_001836996.2"/>
</dbReference>
<gene>
    <name evidence="3" type="ORF">CC1G_00184</name>
</gene>
<keyword evidence="4" id="KW-1185">Reference proteome</keyword>
<evidence type="ECO:0000313" key="3">
    <source>
        <dbReference type="EMBL" id="EAU84665.2"/>
    </source>
</evidence>
<evidence type="ECO:0000256" key="1">
    <source>
        <dbReference type="SAM" id="MobiDB-lite"/>
    </source>
</evidence>
<dbReference type="OrthoDB" id="3153758at2759"/>
<protein>
    <recommendedName>
        <fullName evidence="5">Secreted protein</fullName>
    </recommendedName>
</protein>
<dbReference type="Proteomes" id="UP000001861">
    <property type="component" value="Unassembled WGS sequence"/>
</dbReference>
<sequence length="236" mass="26342">MILIFVGLPILFSVSRIYGASSQSGDSIRMQTTRDEPDAAGSPLFGHEVPGRGVKHAAPPADHEARKGRSENLSTASSIEREALATQGTLWGTPQPEERCLGFEKRLYTARLRASSLLSDGRRVCERMPITIRGVTINQPDSCQRRWPFGQVTGYWMVEDKGCSAQWSKFNDKGCINKGVRLVSARLLGVKANEDRKAICESMPAMIRKKHFKKPHTCHEGFWGYYGQWEVDDPAC</sequence>
<keyword evidence="2" id="KW-0732">Signal</keyword>
<dbReference type="OMA" id="RIFGHWI"/>
<feature type="signal peptide" evidence="2">
    <location>
        <begin position="1"/>
        <end position="19"/>
    </location>
</feature>
<dbReference type="KEGG" id="cci:CC1G_00184"/>
<evidence type="ECO:0000313" key="4">
    <source>
        <dbReference type="Proteomes" id="UP000001861"/>
    </source>
</evidence>
<feature type="region of interest" description="Disordered" evidence="1">
    <location>
        <begin position="23"/>
        <end position="76"/>
    </location>
</feature>
<dbReference type="VEuPathDB" id="FungiDB:CC1G_00184"/>
<dbReference type="AlphaFoldDB" id="A8NX25"/>